<evidence type="ECO:0000256" key="1">
    <source>
        <dbReference type="ARBA" id="ARBA00004496"/>
    </source>
</evidence>
<organism evidence="4 5">
    <name type="scientific">Lachnoanaerobaculum umeaense</name>
    <dbReference type="NCBI Taxonomy" id="617123"/>
    <lineage>
        <taxon>Bacteria</taxon>
        <taxon>Bacillati</taxon>
        <taxon>Bacillota</taxon>
        <taxon>Clostridia</taxon>
        <taxon>Lachnospirales</taxon>
        <taxon>Lachnospiraceae</taxon>
        <taxon>Lachnoanaerobaculum</taxon>
    </lineage>
</organism>
<dbReference type="PROSITE" id="PS51350">
    <property type="entry name" value="PTS_HPR_DOM"/>
    <property type="match status" value="1"/>
</dbReference>
<reference evidence="4 5" key="1">
    <citation type="submission" date="2018-09" db="EMBL/GenBank/DDBJ databases">
        <title>Genome sequencing of Lachnoanaerobaculum umeaense DSM 23576.</title>
        <authorList>
            <person name="Kook J.-K."/>
            <person name="Park S.-N."/>
            <person name="Lim Y.K."/>
        </authorList>
    </citation>
    <scope>NUCLEOTIDE SEQUENCE [LARGE SCALE GENOMIC DNA]</scope>
    <source>
        <strain evidence="5">DSM 23576 \ CCUG 58757</strain>
    </source>
</reference>
<dbReference type="RefSeq" id="WP_111525756.1">
    <property type="nucleotide sequence ID" value="NZ_CP032364.1"/>
</dbReference>
<dbReference type="InterPro" id="IPR000032">
    <property type="entry name" value="HPr-like"/>
</dbReference>
<dbReference type="CDD" id="cd00367">
    <property type="entry name" value="PTS-HPr_like"/>
    <property type="match status" value="1"/>
</dbReference>
<dbReference type="Proteomes" id="UP000265562">
    <property type="component" value="Chromosome"/>
</dbReference>
<evidence type="ECO:0000313" key="4">
    <source>
        <dbReference type="EMBL" id="AYA98911.1"/>
    </source>
</evidence>
<name>A0A385PXN5_9FIRM</name>
<proteinExistence type="predicted"/>
<evidence type="ECO:0000256" key="2">
    <source>
        <dbReference type="ARBA" id="ARBA00022490"/>
    </source>
</evidence>
<dbReference type="GO" id="GO:0009401">
    <property type="term" value="P:phosphoenolpyruvate-dependent sugar phosphotransferase system"/>
    <property type="evidence" value="ECO:0007669"/>
    <property type="project" value="UniProtKB-KW"/>
</dbReference>
<keyword evidence="2" id="KW-0963">Cytoplasm</keyword>
<dbReference type="PANTHER" id="PTHR33705:SF2">
    <property type="entry name" value="PHOSPHOCARRIER PROTEIN NPR"/>
    <property type="match status" value="1"/>
</dbReference>
<accession>A0A385PXN5</accession>
<dbReference type="PRINTS" id="PR00107">
    <property type="entry name" value="PHOSPHOCPHPR"/>
</dbReference>
<dbReference type="NCBIfam" id="TIGR01003">
    <property type="entry name" value="PTS_HPr_family"/>
    <property type="match status" value="1"/>
</dbReference>
<dbReference type="GO" id="GO:0005737">
    <property type="term" value="C:cytoplasm"/>
    <property type="evidence" value="ECO:0007669"/>
    <property type="project" value="UniProtKB-SubCell"/>
</dbReference>
<protein>
    <submittedName>
        <fullName evidence="4">HPr family phosphocarrier protein</fullName>
    </submittedName>
</protein>
<sequence length="89" mass="9444">MVSEDLKVINPSGLHLRPAGSLCKEALKFDSKIKIIFGDSTANAKSVLSVLATCVKCGDTITITCEGKDENEAMDALKNLINSGFGEVK</sequence>
<dbReference type="EMBL" id="CP032364">
    <property type="protein sequence ID" value="AYA98911.1"/>
    <property type="molecule type" value="Genomic_DNA"/>
</dbReference>
<comment type="subcellular location">
    <subcellularLocation>
        <location evidence="1">Cytoplasm</location>
    </subcellularLocation>
</comment>
<dbReference type="KEGG" id="lua:D4A81_02585"/>
<keyword evidence="5" id="KW-1185">Reference proteome</keyword>
<dbReference type="SUPFAM" id="SSF55594">
    <property type="entry name" value="HPr-like"/>
    <property type="match status" value="1"/>
</dbReference>
<keyword evidence="3" id="KW-0598">Phosphotransferase system</keyword>
<evidence type="ECO:0000256" key="3">
    <source>
        <dbReference type="ARBA" id="ARBA00022683"/>
    </source>
</evidence>
<gene>
    <name evidence="4" type="ORF">D4A81_02585</name>
</gene>
<dbReference type="PANTHER" id="PTHR33705">
    <property type="entry name" value="PHOSPHOCARRIER PROTEIN HPR"/>
    <property type="match status" value="1"/>
</dbReference>
<dbReference type="Gene3D" id="3.30.1340.10">
    <property type="entry name" value="HPr-like"/>
    <property type="match status" value="1"/>
</dbReference>
<evidence type="ECO:0000313" key="5">
    <source>
        <dbReference type="Proteomes" id="UP000265562"/>
    </source>
</evidence>
<dbReference type="AlphaFoldDB" id="A0A385PXN5"/>
<dbReference type="Pfam" id="PF00381">
    <property type="entry name" value="PTS-HPr"/>
    <property type="match status" value="1"/>
</dbReference>
<dbReference type="OrthoDB" id="9809047at2"/>
<dbReference type="InterPro" id="IPR035895">
    <property type="entry name" value="HPr-like_sf"/>
</dbReference>
<dbReference type="InterPro" id="IPR050399">
    <property type="entry name" value="HPr"/>
</dbReference>